<evidence type="ECO:0000313" key="2">
    <source>
        <dbReference type="Proteomes" id="UP000237105"/>
    </source>
</evidence>
<dbReference type="EMBL" id="JXTB01000017">
    <property type="protein sequence ID" value="PON76693.1"/>
    <property type="molecule type" value="Genomic_DNA"/>
</dbReference>
<organism evidence="1 2">
    <name type="scientific">Parasponia andersonii</name>
    <name type="common">Sponia andersonii</name>
    <dbReference type="NCBI Taxonomy" id="3476"/>
    <lineage>
        <taxon>Eukaryota</taxon>
        <taxon>Viridiplantae</taxon>
        <taxon>Streptophyta</taxon>
        <taxon>Embryophyta</taxon>
        <taxon>Tracheophyta</taxon>
        <taxon>Spermatophyta</taxon>
        <taxon>Magnoliopsida</taxon>
        <taxon>eudicotyledons</taxon>
        <taxon>Gunneridae</taxon>
        <taxon>Pentapetalae</taxon>
        <taxon>rosids</taxon>
        <taxon>fabids</taxon>
        <taxon>Rosales</taxon>
        <taxon>Cannabaceae</taxon>
        <taxon>Parasponia</taxon>
    </lineage>
</organism>
<sequence length="94" mass="10292">MGGLLSSLVLSTGELEPSTKYFEGEMTPASTTYSCYSTPCSNRFSSFEYNNDAAASTGDLRTKSFGGLGRFLYLIIRGIQSHFGLKHQLFDPSM</sequence>
<dbReference type="Proteomes" id="UP000237105">
    <property type="component" value="Unassembled WGS sequence"/>
</dbReference>
<comment type="caution">
    <text evidence="1">The sequence shown here is derived from an EMBL/GenBank/DDBJ whole genome shotgun (WGS) entry which is preliminary data.</text>
</comment>
<name>A0A2P5DTR9_PARAD</name>
<evidence type="ECO:0000313" key="1">
    <source>
        <dbReference type="EMBL" id="PON76693.1"/>
    </source>
</evidence>
<dbReference type="AlphaFoldDB" id="A0A2P5DTR9"/>
<dbReference type="OrthoDB" id="10538867at2759"/>
<keyword evidence="2" id="KW-1185">Reference proteome</keyword>
<proteinExistence type="predicted"/>
<accession>A0A2P5DTR9</accession>
<protein>
    <submittedName>
        <fullName evidence="1">Uncharacterized protein</fullName>
    </submittedName>
</protein>
<gene>
    <name evidence="1" type="ORF">PanWU01x14_033790</name>
</gene>
<reference evidence="2" key="1">
    <citation type="submission" date="2016-06" db="EMBL/GenBank/DDBJ databases">
        <title>Parallel loss of symbiosis genes in relatives of nitrogen-fixing non-legume Parasponia.</title>
        <authorList>
            <person name="Van Velzen R."/>
            <person name="Holmer R."/>
            <person name="Bu F."/>
            <person name="Rutten L."/>
            <person name="Van Zeijl A."/>
            <person name="Liu W."/>
            <person name="Santuari L."/>
            <person name="Cao Q."/>
            <person name="Sharma T."/>
            <person name="Shen D."/>
            <person name="Roswanjaya Y."/>
            <person name="Wardhani T."/>
            <person name="Kalhor M.S."/>
            <person name="Jansen J."/>
            <person name="Van den Hoogen J."/>
            <person name="Gungor B."/>
            <person name="Hartog M."/>
            <person name="Hontelez J."/>
            <person name="Verver J."/>
            <person name="Yang W.-C."/>
            <person name="Schijlen E."/>
            <person name="Repin R."/>
            <person name="Schilthuizen M."/>
            <person name="Schranz E."/>
            <person name="Heidstra R."/>
            <person name="Miyata K."/>
            <person name="Fedorova E."/>
            <person name="Kohlen W."/>
            <person name="Bisseling T."/>
            <person name="Smit S."/>
            <person name="Geurts R."/>
        </authorList>
    </citation>
    <scope>NUCLEOTIDE SEQUENCE [LARGE SCALE GENOMIC DNA]</scope>
    <source>
        <strain evidence="2">cv. WU1-14</strain>
    </source>
</reference>